<protein>
    <submittedName>
        <fullName evidence="1">Uncharacterized protein</fullName>
    </submittedName>
</protein>
<dbReference type="EMBL" id="JACGWM010000010">
    <property type="protein sequence ID" value="KAL0346460.1"/>
    <property type="molecule type" value="Genomic_DNA"/>
</dbReference>
<dbReference type="AlphaFoldDB" id="A0AAW2NSF4"/>
<reference evidence="1" key="1">
    <citation type="submission" date="2020-06" db="EMBL/GenBank/DDBJ databases">
        <authorList>
            <person name="Li T."/>
            <person name="Hu X."/>
            <person name="Zhang T."/>
            <person name="Song X."/>
            <person name="Zhang H."/>
            <person name="Dai N."/>
            <person name="Sheng W."/>
            <person name="Hou X."/>
            <person name="Wei L."/>
        </authorList>
    </citation>
    <scope>NUCLEOTIDE SEQUENCE</scope>
    <source>
        <strain evidence="1">KEN8</strain>
        <tissue evidence="1">Leaf</tissue>
    </source>
</reference>
<dbReference type="Pfam" id="PF02992">
    <property type="entry name" value="Transposase_21"/>
    <property type="match status" value="1"/>
</dbReference>
<gene>
    <name evidence="1" type="ORF">Scaly_1662000</name>
</gene>
<organism evidence="1">
    <name type="scientific">Sesamum calycinum</name>
    <dbReference type="NCBI Taxonomy" id="2727403"/>
    <lineage>
        <taxon>Eukaryota</taxon>
        <taxon>Viridiplantae</taxon>
        <taxon>Streptophyta</taxon>
        <taxon>Embryophyta</taxon>
        <taxon>Tracheophyta</taxon>
        <taxon>Spermatophyta</taxon>
        <taxon>Magnoliopsida</taxon>
        <taxon>eudicotyledons</taxon>
        <taxon>Gunneridae</taxon>
        <taxon>Pentapetalae</taxon>
        <taxon>asterids</taxon>
        <taxon>lamiids</taxon>
        <taxon>Lamiales</taxon>
        <taxon>Pedaliaceae</taxon>
        <taxon>Sesamum</taxon>
    </lineage>
</organism>
<proteinExistence type="predicted"/>
<accession>A0AAW2NSF4</accession>
<comment type="caution">
    <text evidence="1">The sequence shown here is derived from an EMBL/GenBank/DDBJ whole genome shotgun (WGS) entry which is preliminary data.</text>
</comment>
<dbReference type="InterPro" id="IPR004242">
    <property type="entry name" value="Transposase_21"/>
</dbReference>
<name>A0AAW2NSF4_9LAMI</name>
<sequence length="169" mass="19211">MTSEYMLMTMVIPGPFNPERLIDVHLKFEELQNFWHVGVLMPDNVNNEKFMMRVALMWTVNNLPAYRMAYGWSTAGVMGCPILQAYWASAHFQEESVKNKANRTANPAASSTVYRGGSCMHKRKMEGDLGQLPKQIEPFTRCYQKNADGGWRGPRVAKVAEVECNDSSR</sequence>
<reference evidence="1" key="2">
    <citation type="journal article" date="2024" name="Plant">
        <title>Genomic evolution and insights into agronomic trait innovations of Sesamum species.</title>
        <authorList>
            <person name="Miao H."/>
            <person name="Wang L."/>
            <person name="Qu L."/>
            <person name="Liu H."/>
            <person name="Sun Y."/>
            <person name="Le M."/>
            <person name="Wang Q."/>
            <person name="Wei S."/>
            <person name="Zheng Y."/>
            <person name="Lin W."/>
            <person name="Duan Y."/>
            <person name="Cao H."/>
            <person name="Xiong S."/>
            <person name="Wang X."/>
            <person name="Wei L."/>
            <person name="Li C."/>
            <person name="Ma Q."/>
            <person name="Ju M."/>
            <person name="Zhao R."/>
            <person name="Li G."/>
            <person name="Mu C."/>
            <person name="Tian Q."/>
            <person name="Mei H."/>
            <person name="Zhang T."/>
            <person name="Gao T."/>
            <person name="Zhang H."/>
        </authorList>
    </citation>
    <scope>NUCLEOTIDE SEQUENCE</scope>
    <source>
        <strain evidence="1">KEN8</strain>
    </source>
</reference>
<evidence type="ECO:0000313" key="1">
    <source>
        <dbReference type="EMBL" id="KAL0346460.1"/>
    </source>
</evidence>